<feature type="compositionally biased region" description="Low complexity" evidence="1">
    <location>
        <begin position="886"/>
        <end position="904"/>
    </location>
</feature>
<proteinExistence type="predicted"/>
<feature type="compositionally biased region" description="Polar residues" evidence="1">
    <location>
        <begin position="905"/>
        <end position="925"/>
    </location>
</feature>
<name>A0A6P8YJH1_THRPL</name>
<feature type="compositionally biased region" description="Low complexity" evidence="1">
    <location>
        <begin position="177"/>
        <end position="189"/>
    </location>
</feature>
<feature type="compositionally biased region" description="Basic residues" evidence="1">
    <location>
        <begin position="1138"/>
        <end position="1147"/>
    </location>
</feature>
<feature type="compositionally biased region" description="Polar residues" evidence="1">
    <location>
        <begin position="1237"/>
        <end position="1249"/>
    </location>
</feature>
<feature type="compositionally biased region" description="Polar residues" evidence="1">
    <location>
        <begin position="231"/>
        <end position="240"/>
    </location>
</feature>
<feature type="compositionally biased region" description="Low complexity" evidence="1">
    <location>
        <begin position="843"/>
        <end position="866"/>
    </location>
</feature>
<feature type="compositionally biased region" description="Basic and acidic residues" evidence="1">
    <location>
        <begin position="714"/>
        <end position="723"/>
    </location>
</feature>
<dbReference type="GO" id="GO:0005694">
    <property type="term" value="C:chromosome"/>
    <property type="evidence" value="ECO:0007669"/>
    <property type="project" value="TreeGrafter"/>
</dbReference>
<feature type="compositionally biased region" description="Basic and acidic residues" evidence="1">
    <location>
        <begin position="162"/>
        <end position="176"/>
    </location>
</feature>
<feature type="compositionally biased region" description="Basic residues" evidence="1">
    <location>
        <begin position="606"/>
        <end position="620"/>
    </location>
</feature>
<feature type="compositionally biased region" description="Low complexity" evidence="1">
    <location>
        <begin position="648"/>
        <end position="668"/>
    </location>
</feature>
<evidence type="ECO:0000313" key="4">
    <source>
        <dbReference type="RefSeq" id="XP_034239988.1"/>
    </source>
</evidence>
<feature type="compositionally biased region" description="Low complexity" evidence="1">
    <location>
        <begin position="801"/>
        <end position="811"/>
    </location>
</feature>
<feature type="compositionally biased region" description="Low complexity" evidence="1">
    <location>
        <begin position="621"/>
        <end position="641"/>
    </location>
</feature>
<protein>
    <submittedName>
        <fullName evidence="4 5">Nucleolar protein dao-5-like</fullName>
    </submittedName>
</protein>
<feature type="compositionally biased region" description="Low complexity" evidence="1">
    <location>
        <begin position="939"/>
        <end position="951"/>
    </location>
</feature>
<dbReference type="PANTHER" id="PTHR21603:SF18">
    <property type="entry name" value="ANTIGEN KI-67-LIKE PROTEIN"/>
    <property type="match status" value="1"/>
</dbReference>
<dbReference type="SUPFAM" id="SSF49879">
    <property type="entry name" value="SMAD/FHA domain"/>
    <property type="match status" value="1"/>
</dbReference>
<feature type="region of interest" description="Disordered" evidence="1">
    <location>
        <begin position="939"/>
        <end position="984"/>
    </location>
</feature>
<dbReference type="Pfam" id="PF00498">
    <property type="entry name" value="FHA"/>
    <property type="match status" value="1"/>
</dbReference>
<feature type="region of interest" description="Disordered" evidence="1">
    <location>
        <begin position="593"/>
        <end position="872"/>
    </location>
</feature>
<dbReference type="InterPro" id="IPR008984">
    <property type="entry name" value="SMAD_FHA_dom_sf"/>
</dbReference>
<feature type="region of interest" description="Disordered" evidence="1">
    <location>
        <begin position="106"/>
        <end position="127"/>
    </location>
</feature>
<feature type="compositionally biased region" description="Polar residues" evidence="1">
    <location>
        <begin position="680"/>
        <end position="712"/>
    </location>
</feature>
<dbReference type="GeneID" id="117644544"/>
<reference evidence="4 5" key="1">
    <citation type="submission" date="2025-04" db="UniProtKB">
        <authorList>
            <consortium name="RefSeq"/>
        </authorList>
    </citation>
    <scope>IDENTIFICATION</scope>
    <source>
        <tissue evidence="4 5">Total insect</tissue>
    </source>
</reference>
<accession>A0A6P8YJH1</accession>
<feature type="region of interest" description="Disordered" evidence="1">
    <location>
        <begin position="155"/>
        <end position="407"/>
    </location>
</feature>
<evidence type="ECO:0000313" key="5">
    <source>
        <dbReference type="RefSeq" id="XP_034239997.1"/>
    </source>
</evidence>
<keyword evidence="3" id="KW-1185">Reference proteome</keyword>
<sequence length="1436" mass="151752">MIHGYIIVRKRSGSDGPQYPVKKSLKIGRGTHCDIRIHVQSVSEQHCLVLVEQGKRAHIQNLSATSQTVVNGVSIGKGAHPLNHGDSVCVGERSFQWHYAPGTPFFEGQKVSPQKRRRSETDSGVGSQNIAVVNPLFHKRRTISVAESRSPKVLLKHGAPADLKETPPKSTDDVSSKVKTPKSSVKTTPARMSLGKTPKSRQSAANTPKAKTPVAFSPKEKTPLKVKTPKSRTPVSSSPAAKTPRSAMKTPALKTPVVNSPALKSPARKTPGRKASVSKIPVVSTPALMSPVSKTPGRKASVSKTPVVSTPALMSPVSKTPGRKASVSKTPVANSPALKSPGRKTPGPKASVSKTPIMSPKARTPGAKSSRKSKSVSKSAKSTKGLKRKLSSASPVASKRLKIESPKSIDKKKMAVLMGIHGKSPRVASSSTLSSVKLVLSAKKTPVIKAIKTPRSSTVKKSTAKSSVKKNLTKSSVKQARRPLFSEVLKRKAVQRANTAVKKLTLVPRAPPKAGAKKAEKAALSMEIPKHFKFGSTGHANSPETIFISKKVTKTPVVTKKGRKENLLVVHQKEAHNLSGVGALFKTPAKGSALEIPTKGSSPKTPAKRNLPKTPAKRSSLKTPATTSSPTTPAKGSSPKTPAKRSSLKTPATTSSPTTPAKGSSPKTPAKRSSLKTPAKRSSPNTSGAASGNKIQRLSTNPKESPANSSRRSITRDNEEMLSKKTPIKPASPPASPKNNSMSPGRSATRSSSGKSSSGRSPSAPQSALKSAKKAPRMSSSKKSHELLTSTPAVLGKRQSFAESAFESPSALLTGHISAPQSPASGRKSRMEMVMPRTPYIHSPHASPSKSSLKSSPTKSPPSGQSRNLSVSFNDNIHIQVLLPGSRKSLSSTASLSSPASPRSEGNSGAATPDITTFDFNSIKTPNVPHEMFVSSILSSGASSSSQASGSAKRKGRPPKTPQHDVTNLQGVRRLLKTPSSPPGYVDVKGVKRLMTAECKTPTYLAVEGVKKLFGEASAAAGNDLSSFAGVRELFASPSPSRRFPSKGPSKATPRKTSPVAKIQAEVESKGISSVSPSKPVRRSVSDTTEREVAVVSPNRSRITLVLGSRRASLKTGSEQPSSSPTLTPVVSEEKIAPKRGRGRKVQPTKTSEQSVNTVSSPRGIEPLLDSPPKRRTRKAAKAATPLQKSPAGELPKPRGRTKRTAPESSPAVAELPLKPVRKNARSAKATSPARKVSTSPVKSMSPNKADSPVKATSRRTRKTVVAKSPSPVKISPAKRTRRGVKAATAVASPVKSKSYKRSLSPSKEIESPLKKAKKDSPEKSPAQKVATRRTRKNASPTPQASPKPKPATPGRKRKAVTFEDDATPQKKDKPAKVNVKAESPEVVSPKATRAKKAVNKKSQPAKKASPKRRKATSKAASPAVSLSPRKTRSRK</sequence>
<feature type="compositionally biased region" description="Basic and acidic residues" evidence="1">
    <location>
        <begin position="1308"/>
        <end position="1323"/>
    </location>
</feature>
<dbReference type="Proteomes" id="UP000515158">
    <property type="component" value="Unplaced"/>
</dbReference>
<dbReference type="OrthoDB" id="8196459at2759"/>
<dbReference type="KEGG" id="tpal:117644544"/>
<feature type="compositionally biased region" description="Polar residues" evidence="1">
    <location>
        <begin position="1148"/>
        <end position="1161"/>
    </location>
</feature>
<dbReference type="CDD" id="cd22673">
    <property type="entry name" value="FHA_Ki67"/>
    <property type="match status" value="1"/>
</dbReference>
<feature type="compositionally biased region" description="Basic and acidic residues" evidence="1">
    <location>
        <begin position="1084"/>
        <end position="1093"/>
    </location>
</feature>
<feature type="region of interest" description="Disordered" evidence="1">
    <location>
        <begin position="884"/>
        <end position="925"/>
    </location>
</feature>
<gene>
    <name evidence="4 5" type="primary">LOC117644544</name>
</gene>
<feature type="compositionally biased region" description="Basic residues" evidence="1">
    <location>
        <begin position="771"/>
        <end position="782"/>
    </location>
</feature>
<evidence type="ECO:0000259" key="2">
    <source>
        <dbReference type="PROSITE" id="PS50006"/>
    </source>
</evidence>
<dbReference type="GO" id="GO:0051983">
    <property type="term" value="P:regulation of chromosome segregation"/>
    <property type="evidence" value="ECO:0007669"/>
    <property type="project" value="TreeGrafter"/>
</dbReference>
<organism evidence="4">
    <name type="scientific">Thrips palmi</name>
    <name type="common">Melon thrips</name>
    <dbReference type="NCBI Taxonomy" id="161013"/>
    <lineage>
        <taxon>Eukaryota</taxon>
        <taxon>Metazoa</taxon>
        <taxon>Ecdysozoa</taxon>
        <taxon>Arthropoda</taxon>
        <taxon>Hexapoda</taxon>
        <taxon>Insecta</taxon>
        <taxon>Pterygota</taxon>
        <taxon>Neoptera</taxon>
        <taxon>Paraneoptera</taxon>
        <taxon>Thysanoptera</taxon>
        <taxon>Terebrantia</taxon>
        <taxon>Thripoidea</taxon>
        <taxon>Thripidae</taxon>
        <taxon>Thrips</taxon>
    </lineage>
</organism>
<dbReference type="SMART" id="SM00240">
    <property type="entry name" value="FHA"/>
    <property type="match status" value="1"/>
</dbReference>
<feature type="compositionally biased region" description="Low complexity" evidence="1">
    <location>
        <begin position="1037"/>
        <end position="1051"/>
    </location>
</feature>
<evidence type="ECO:0000256" key="1">
    <source>
        <dbReference type="SAM" id="MobiDB-lite"/>
    </source>
</evidence>
<dbReference type="RefSeq" id="XP_034239997.1">
    <property type="nucleotide sequence ID" value="XM_034384106.1"/>
</dbReference>
<dbReference type="GO" id="GO:0007088">
    <property type="term" value="P:regulation of mitotic nuclear division"/>
    <property type="evidence" value="ECO:0007669"/>
    <property type="project" value="TreeGrafter"/>
</dbReference>
<dbReference type="GO" id="GO:0005634">
    <property type="term" value="C:nucleus"/>
    <property type="evidence" value="ECO:0007669"/>
    <property type="project" value="TreeGrafter"/>
</dbReference>
<evidence type="ECO:0000313" key="3">
    <source>
        <dbReference type="Proteomes" id="UP000515158"/>
    </source>
</evidence>
<feature type="domain" description="FHA" evidence="2">
    <location>
        <begin position="25"/>
        <end position="75"/>
    </location>
</feature>
<feature type="compositionally biased region" description="Low complexity" evidence="1">
    <location>
        <begin position="1121"/>
        <end position="1131"/>
    </location>
</feature>
<dbReference type="Gene3D" id="2.60.200.20">
    <property type="match status" value="1"/>
</dbReference>
<dbReference type="PANTHER" id="PTHR21603">
    <property type="entry name" value="ANTIGEN KI-67-LIKE PROTEIN"/>
    <property type="match status" value="1"/>
</dbReference>
<feature type="region of interest" description="Disordered" evidence="1">
    <location>
        <begin position="1037"/>
        <end position="1436"/>
    </location>
</feature>
<feature type="compositionally biased region" description="Low complexity" evidence="1">
    <location>
        <begin position="737"/>
        <end position="768"/>
    </location>
</feature>
<dbReference type="InterPro" id="IPR000253">
    <property type="entry name" value="FHA_dom"/>
</dbReference>
<dbReference type="RefSeq" id="XP_034239988.1">
    <property type="nucleotide sequence ID" value="XM_034384097.1"/>
</dbReference>
<dbReference type="PROSITE" id="PS50006">
    <property type="entry name" value="FHA_DOMAIN"/>
    <property type="match status" value="1"/>
</dbReference>